<comment type="caution">
    <text evidence="2">The sequence shown here is derived from an EMBL/GenBank/DDBJ whole genome shotgun (WGS) entry which is preliminary data.</text>
</comment>
<sequence length="95" mass="10699">LFLSSSSVSISKSDKLANNRSPPPPKPPRQPFNSTKNSFANNNALIEANEYKPKNATLPRNNEYRNSTDMLNETTYIDENISKQNSDTILIRLQS</sequence>
<proteinExistence type="predicted"/>
<name>A0A820S026_9BILA</name>
<evidence type="ECO:0000256" key="1">
    <source>
        <dbReference type="SAM" id="MobiDB-lite"/>
    </source>
</evidence>
<feature type="non-terminal residue" evidence="2">
    <location>
        <position position="95"/>
    </location>
</feature>
<dbReference type="Proteomes" id="UP000663868">
    <property type="component" value="Unassembled WGS sequence"/>
</dbReference>
<organism evidence="2 3">
    <name type="scientific">Adineta steineri</name>
    <dbReference type="NCBI Taxonomy" id="433720"/>
    <lineage>
        <taxon>Eukaryota</taxon>
        <taxon>Metazoa</taxon>
        <taxon>Spiralia</taxon>
        <taxon>Gnathifera</taxon>
        <taxon>Rotifera</taxon>
        <taxon>Eurotatoria</taxon>
        <taxon>Bdelloidea</taxon>
        <taxon>Adinetida</taxon>
        <taxon>Adinetidae</taxon>
        <taxon>Adineta</taxon>
    </lineage>
</organism>
<gene>
    <name evidence="2" type="ORF">KXQ929_LOCUS53604</name>
</gene>
<feature type="region of interest" description="Disordered" evidence="1">
    <location>
        <begin position="1"/>
        <end position="39"/>
    </location>
</feature>
<dbReference type="AlphaFoldDB" id="A0A820S026"/>
<evidence type="ECO:0000313" key="2">
    <source>
        <dbReference type="EMBL" id="CAF4444826.1"/>
    </source>
</evidence>
<accession>A0A820S026</accession>
<dbReference type="EMBL" id="CAJOBB010030638">
    <property type="protein sequence ID" value="CAF4444826.1"/>
    <property type="molecule type" value="Genomic_DNA"/>
</dbReference>
<reference evidence="2" key="1">
    <citation type="submission" date="2021-02" db="EMBL/GenBank/DDBJ databases">
        <authorList>
            <person name="Nowell W R."/>
        </authorList>
    </citation>
    <scope>NUCLEOTIDE SEQUENCE</scope>
</reference>
<protein>
    <submittedName>
        <fullName evidence="2">Uncharacterized protein</fullName>
    </submittedName>
</protein>
<feature type="compositionally biased region" description="Low complexity" evidence="1">
    <location>
        <begin position="1"/>
        <end position="11"/>
    </location>
</feature>
<feature type="compositionally biased region" description="Pro residues" evidence="1">
    <location>
        <begin position="21"/>
        <end position="30"/>
    </location>
</feature>
<feature type="non-terminal residue" evidence="2">
    <location>
        <position position="1"/>
    </location>
</feature>
<evidence type="ECO:0000313" key="3">
    <source>
        <dbReference type="Proteomes" id="UP000663868"/>
    </source>
</evidence>